<reference evidence="6 7" key="1">
    <citation type="submission" date="2018-03" db="EMBL/GenBank/DDBJ databases">
        <title>Whole genome analyses suggest that Burkholderia sensu lato contains two further novel genera in the rhizoxinica-symbiotica group Mycetohabitans gen. nov., and Trinickia gen. nov.: implications for the evolution of diazotrophy and nodulation in the Burkholderiaceae.</title>
        <authorList>
            <person name="Estrada De Los Santos P."/>
            <person name="Palmer M."/>
            <person name="Chavez-Ramirez B."/>
            <person name="Steenkamp E.T."/>
            <person name="Hirsch A.M."/>
            <person name="Manyaka P."/>
            <person name="Maluk M."/>
            <person name="Lafos M."/>
            <person name="Crook M."/>
            <person name="Gross E."/>
            <person name="Simon M.F."/>
            <person name="Bueno Dos Reis Junior F."/>
            <person name="Poole P.S."/>
            <person name="Venter S.N."/>
            <person name="James E.K."/>
        </authorList>
    </citation>
    <scope>NUCLEOTIDE SEQUENCE [LARGE SCALE GENOMIC DNA]</scope>
    <source>
        <strain evidence="6 7">JPY-366</strain>
    </source>
</reference>
<dbReference type="Gene3D" id="2.60.40.1220">
    <property type="match status" value="1"/>
</dbReference>
<evidence type="ECO:0000259" key="5">
    <source>
        <dbReference type="Pfam" id="PF04234"/>
    </source>
</evidence>
<proteinExistence type="predicted"/>
<dbReference type="EMBL" id="PYUC01000007">
    <property type="protein sequence ID" value="PTB19725.1"/>
    <property type="molecule type" value="Genomic_DNA"/>
</dbReference>
<accession>A0A2T3XTA3</accession>
<dbReference type="RefSeq" id="WP_107151471.1">
    <property type="nucleotide sequence ID" value="NZ_PYUC01000007.1"/>
</dbReference>
<dbReference type="GO" id="GO:0046688">
    <property type="term" value="P:response to copper ion"/>
    <property type="evidence" value="ECO:0007669"/>
    <property type="project" value="InterPro"/>
</dbReference>
<dbReference type="Proteomes" id="UP000240638">
    <property type="component" value="Unassembled WGS sequence"/>
</dbReference>
<dbReference type="InterPro" id="IPR014755">
    <property type="entry name" value="Cu-Rt/internalin_Ig-like"/>
</dbReference>
<gene>
    <name evidence="6" type="ORF">C9I57_14985</name>
</gene>
<dbReference type="InterPro" id="IPR007348">
    <property type="entry name" value="CopC_dom"/>
</dbReference>
<dbReference type="GO" id="GO:0005886">
    <property type="term" value="C:plasma membrane"/>
    <property type="evidence" value="ECO:0007669"/>
    <property type="project" value="TreeGrafter"/>
</dbReference>
<evidence type="ECO:0000256" key="1">
    <source>
        <dbReference type="ARBA" id="ARBA00004196"/>
    </source>
</evidence>
<dbReference type="GO" id="GO:0006825">
    <property type="term" value="P:copper ion transport"/>
    <property type="evidence" value="ECO:0007669"/>
    <property type="project" value="InterPro"/>
</dbReference>
<dbReference type="Pfam" id="PF04234">
    <property type="entry name" value="CopC"/>
    <property type="match status" value="1"/>
</dbReference>
<evidence type="ECO:0000256" key="4">
    <source>
        <dbReference type="ARBA" id="ARBA00023008"/>
    </source>
</evidence>
<dbReference type="PANTHER" id="PTHR34820">
    <property type="entry name" value="INNER MEMBRANE PROTEIN YEBZ"/>
    <property type="match status" value="1"/>
</dbReference>
<dbReference type="SUPFAM" id="SSF81296">
    <property type="entry name" value="E set domains"/>
    <property type="match status" value="1"/>
</dbReference>
<keyword evidence="3" id="KW-0732">Signal</keyword>
<comment type="caution">
    <text evidence="6">The sequence shown here is derived from an EMBL/GenBank/DDBJ whole genome shotgun (WGS) entry which is preliminary data.</text>
</comment>
<dbReference type="AlphaFoldDB" id="A0A2T3XTA3"/>
<dbReference type="GO" id="GO:0042597">
    <property type="term" value="C:periplasmic space"/>
    <property type="evidence" value="ECO:0007669"/>
    <property type="project" value="InterPro"/>
</dbReference>
<keyword evidence="2" id="KW-0479">Metal-binding</keyword>
<name>A0A2T3XTA3_9BURK</name>
<dbReference type="InterPro" id="IPR032694">
    <property type="entry name" value="CopC/D"/>
</dbReference>
<feature type="domain" description="CopC" evidence="5">
    <location>
        <begin position="33"/>
        <end position="125"/>
    </location>
</feature>
<sequence>MKLINDARLAYVRKLTIFAVTAFVTGTALAHVFPKTQEPGAGATVASPPQVRITFDGPLEPTFSSLTVTDAKGNKVSAEKAKVDSEHPAVITVALPPLPAGHYTVHWVAVADDGHRTHGEYAFDVKQ</sequence>
<evidence type="ECO:0000256" key="2">
    <source>
        <dbReference type="ARBA" id="ARBA00022723"/>
    </source>
</evidence>
<organism evidence="6 7">
    <name type="scientific">Trinickia symbiotica</name>
    <dbReference type="NCBI Taxonomy" id="863227"/>
    <lineage>
        <taxon>Bacteria</taxon>
        <taxon>Pseudomonadati</taxon>
        <taxon>Pseudomonadota</taxon>
        <taxon>Betaproteobacteria</taxon>
        <taxon>Burkholderiales</taxon>
        <taxon>Burkholderiaceae</taxon>
        <taxon>Trinickia</taxon>
    </lineage>
</organism>
<evidence type="ECO:0000256" key="3">
    <source>
        <dbReference type="ARBA" id="ARBA00022729"/>
    </source>
</evidence>
<dbReference type="GO" id="GO:0005507">
    <property type="term" value="F:copper ion binding"/>
    <property type="evidence" value="ECO:0007669"/>
    <property type="project" value="InterPro"/>
</dbReference>
<dbReference type="PANTHER" id="PTHR34820:SF4">
    <property type="entry name" value="INNER MEMBRANE PROTEIN YEBZ"/>
    <property type="match status" value="1"/>
</dbReference>
<evidence type="ECO:0000313" key="7">
    <source>
        <dbReference type="Proteomes" id="UP000240638"/>
    </source>
</evidence>
<dbReference type="GO" id="GO:0030313">
    <property type="term" value="C:cell envelope"/>
    <property type="evidence" value="ECO:0007669"/>
    <property type="project" value="UniProtKB-SubCell"/>
</dbReference>
<protein>
    <submittedName>
        <fullName evidence="6">Copper resistance protein</fullName>
    </submittedName>
</protein>
<keyword evidence="4" id="KW-0186">Copper</keyword>
<dbReference type="InterPro" id="IPR014756">
    <property type="entry name" value="Ig_E-set"/>
</dbReference>
<comment type="subcellular location">
    <subcellularLocation>
        <location evidence="1">Cell envelope</location>
    </subcellularLocation>
</comment>
<evidence type="ECO:0000313" key="6">
    <source>
        <dbReference type="EMBL" id="PTB19725.1"/>
    </source>
</evidence>